<name>F8ACA8_THEID</name>
<dbReference type="SUPFAM" id="SSF54523">
    <property type="entry name" value="Pili subunits"/>
    <property type="match status" value="1"/>
</dbReference>
<keyword evidence="1" id="KW-0812">Transmembrane</keyword>
<reference evidence="2 3" key="2">
    <citation type="journal article" date="2012" name="Stand. Genomic Sci.">
        <title>Complete genome sequence of the thermophilic sulfate-reducing ocean bacterium Thermodesulfatator indicus type strain (CIR29812(T)).</title>
        <authorList>
            <person name="Anderson I."/>
            <person name="Saunders E."/>
            <person name="Lapidus A."/>
            <person name="Nolan M."/>
            <person name="Lucas S."/>
            <person name="Tice H."/>
            <person name="Del Rio T.G."/>
            <person name="Cheng J.F."/>
            <person name="Han C."/>
            <person name="Tapia R."/>
            <person name="Goodwin L.A."/>
            <person name="Pitluck S."/>
            <person name="Liolios K."/>
            <person name="Mavromatis K."/>
            <person name="Pagani I."/>
            <person name="Ivanova N."/>
            <person name="Mikhailova N."/>
            <person name="Pati A."/>
            <person name="Chen A."/>
            <person name="Palaniappan K."/>
            <person name="Land M."/>
            <person name="Hauser L."/>
            <person name="Jeffries C.D."/>
            <person name="Chang Y.J."/>
            <person name="Brambilla E.M."/>
            <person name="Rohde M."/>
            <person name="Spring S."/>
            <person name="Goker M."/>
            <person name="Detter J.C."/>
            <person name="Woyke T."/>
            <person name="Bristow J."/>
            <person name="Eisen J.A."/>
            <person name="Markowitz V."/>
            <person name="Hugenholtz P."/>
            <person name="Kyrpides N.C."/>
            <person name="Klenk H.P."/>
        </authorList>
    </citation>
    <scope>NUCLEOTIDE SEQUENCE [LARGE SCALE GENOMIC DNA]</scope>
    <source>
        <strain evidence="3">DSM 15286 / JCM 11887 / CIR29812</strain>
    </source>
</reference>
<organism evidence="2 3">
    <name type="scientific">Thermodesulfatator indicus (strain DSM 15286 / JCM 11887 / CIR29812)</name>
    <dbReference type="NCBI Taxonomy" id="667014"/>
    <lineage>
        <taxon>Bacteria</taxon>
        <taxon>Pseudomonadati</taxon>
        <taxon>Thermodesulfobacteriota</taxon>
        <taxon>Thermodesulfobacteria</taxon>
        <taxon>Thermodesulfobacteriales</taxon>
        <taxon>Thermodesulfatatoraceae</taxon>
        <taxon>Thermodesulfatator</taxon>
    </lineage>
</organism>
<dbReference type="InParanoid" id="F8ACA8"/>
<sequence length="188" mass="20334">MRNKKGFTLVELAIVLVIIGIILGGILKGQEIIKNAKIKRLYNDYKGIVAAIYTYQDRYHSLPGDDPQATTHLGTCTTHNGDGDGLMYDETATDGSYVWEHLRCAGIIPGSGTTNPSHVFGGNIEILNKRGDKICFNIVPGDVAEAIDISNDDGKPDSGSIKAYSSRTATTPVTSYSSDSNYTFCFSM</sequence>
<dbReference type="OrthoDB" id="9795524at2"/>
<dbReference type="NCBIfam" id="TIGR02532">
    <property type="entry name" value="IV_pilin_GFxxxE"/>
    <property type="match status" value="1"/>
</dbReference>
<dbReference type="STRING" id="667014.Thein_1889"/>
<gene>
    <name evidence="2" type="ordered locus">Thein_1889</name>
</gene>
<dbReference type="Gene3D" id="3.30.700.10">
    <property type="entry name" value="Glycoprotein, Type 4 Pilin"/>
    <property type="match status" value="1"/>
</dbReference>
<dbReference type="PROSITE" id="PS00409">
    <property type="entry name" value="PROKAR_NTER_METHYL"/>
    <property type="match status" value="1"/>
</dbReference>
<dbReference type="PaxDb" id="667014-Thein_1889"/>
<proteinExistence type="predicted"/>
<dbReference type="Pfam" id="PF07963">
    <property type="entry name" value="N_methyl"/>
    <property type="match status" value="1"/>
</dbReference>
<evidence type="ECO:0000256" key="1">
    <source>
        <dbReference type="SAM" id="Phobius"/>
    </source>
</evidence>
<dbReference type="RefSeq" id="WP_013908483.1">
    <property type="nucleotide sequence ID" value="NC_015681.1"/>
</dbReference>
<evidence type="ECO:0000313" key="3">
    <source>
        <dbReference type="Proteomes" id="UP000006793"/>
    </source>
</evidence>
<reference evidence="3" key="1">
    <citation type="submission" date="2011-04" db="EMBL/GenBank/DDBJ databases">
        <title>The complete genome of Thermodesulfatator indicus DSM 15286.</title>
        <authorList>
            <person name="Lucas S."/>
            <person name="Copeland A."/>
            <person name="Lapidus A."/>
            <person name="Bruce D."/>
            <person name="Goodwin L."/>
            <person name="Pitluck S."/>
            <person name="Peters L."/>
            <person name="Kyrpides N."/>
            <person name="Mavromatis K."/>
            <person name="Pagani I."/>
            <person name="Ivanova N."/>
            <person name="Saunders L."/>
            <person name="Detter J.C."/>
            <person name="Tapia R."/>
            <person name="Han C."/>
            <person name="Land M."/>
            <person name="Hauser L."/>
            <person name="Markowitz V."/>
            <person name="Cheng J.-F."/>
            <person name="Hugenholtz P."/>
            <person name="Woyke T."/>
            <person name="Wu D."/>
            <person name="Spring S."/>
            <person name="Schroeder M."/>
            <person name="Brambilla E."/>
            <person name="Klenk H.-P."/>
            <person name="Eisen J.A."/>
        </authorList>
    </citation>
    <scope>NUCLEOTIDE SEQUENCE [LARGE SCALE GENOMIC DNA]</scope>
    <source>
        <strain evidence="3">DSM 15286 / JCM 11887 / CIR29812</strain>
    </source>
</reference>
<dbReference type="InterPro" id="IPR045584">
    <property type="entry name" value="Pilin-like"/>
</dbReference>
<keyword evidence="1" id="KW-1133">Transmembrane helix</keyword>
<dbReference type="HOGENOM" id="CLU_078515_1_0_0"/>
<evidence type="ECO:0000313" key="2">
    <source>
        <dbReference type="EMBL" id="AEH45744.1"/>
    </source>
</evidence>
<accession>F8ACA8</accession>
<dbReference type="KEGG" id="tid:Thein_1889"/>
<dbReference type="AlphaFoldDB" id="F8ACA8"/>
<protein>
    <submittedName>
        <fullName evidence="2">Methylation site</fullName>
    </submittedName>
</protein>
<dbReference type="Proteomes" id="UP000006793">
    <property type="component" value="Chromosome"/>
</dbReference>
<dbReference type="InterPro" id="IPR012902">
    <property type="entry name" value="N_methyl_site"/>
</dbReference>
<keyword evidence="3" id="KW-1185">Reference proteome</keyword>
<dbReference type="eggNOG" id="COG4968">
    <property type="taxonomic scope" value="Bacteria"/>
</dbReference>
<keyword evidence="1" id="KW-0472">Membrane</keyword>
<feature type="transmembrane region" description="Helical" evidence="1">
    <location>
        <begin position="6"/>
        <end position="27"/>
    </location>
</feature>
<dbReference type="EMBL" id="CP002683">
    <property type="protein sequence ID" value="AEH45744.1"/>
    <property type="molecule type" value="Genomic_DNA"/>
</dbReference>